<dbReference type="Pfam" id="PF13193">
    <property type="entry name" value="AMP-binding_C"/>
    <property type="match status" value="1"/>
</dbReference>
<dbReference type="PANTHER" id="PTHR43201:SF5">
    <property type="entry name" value="MEDIUM-CHAIN ACYL-COA LIGASE ACSF2, MITOCHONDRIAL"/>
    <property type="match status" value="1"/>
</dbReference>
<dbReference type="GO" id="GO:0031956">
    <property type="term" value="F:medium-chain fatty acid-CoA ligase activity"/>
    <property type="evidence" value="ECO:0007669"/>
    <property type="project" value="TreeGrafter"/>
</dbReference>
<keyword evidence="2" id="KW-0436">Ligase</keyword>
<dbReference type="Gene3D" id="3.30.300.30">
    <property type="match status" value="1"/>
</dbReference>
<dbReference type="AlphaFoldDB" id="A0A9D1KWF0"/>
<dbReference type="SUPFAM" id="SSF56801">
    <property type="entry name" value="Acetyl-CoA synthetase-like"/>
    <property type="match status" value="1"/>
</dbReference>
<protein>
    <submittedName>
        <fullName evidence="5">AMP-binding protein</fullName>
    </submittedName>
</protein>
<evidence type="ECO:0000256" key="2">
    <source>
        <dbReference type="ARBA" id="ARBA00022598"/>
    </source>
</evidence>
<sequence length="556" mass="62810">MEEKKVRTYDDRMFINTFEHEYTWLNGFMRNVRRYGKRNALMDPATERVWNYTQLNREVNKLAHALRQDGVGKNDVVMSVLANCPEFCFTYIGPRKIGAIVNLANYKLSFGELALLIDHNEPKVVIYSAEVAEMVTEAVKRAKYKPVRLVMADNLAGEALPEGHYSYESYVSAQPENEPEKDFIPHIYDEVVRMCTSGTSALPKSVPLNDINEVLSAHDAIMHYPLSCKDVCLNMTPLFHRGGSHSGGTCPTFYVGAALVLMRSFSPRTTLQYVEKCGVTFLTGSPASLEMLARIQEKTPFDLSGLKGLVTMGAPLEKAACRRFMEVLTPNILNGYGTTETFWNSFLRPYDLPDNAGTVGGSCIDDEVRVVKVYDGRKAEPDELVDKDNETVGEIIIQCPGKTTYSYYNNDEEQRNKFYKGWMYTGDLGIWDENMYVTVNGRKDDMIVCSGENIYPTQIEEALADCEKVEDSMVVSVPDRVRGQAVVAYVIPSDDSLTVAELADFCNNSPMLSTYKRPRWYCIVDELPRTATGKKMHYVMKQKAQEDLKNGVLKRR</sequence>
<dbReference type="Gene3D" id="3.40.50.12780">
    <property type="entry name" value="N-terminal domain of ligase-like"/>
    <property type="match status" value="1"/>
</dbReference>
<feature type="domain" description="AMP-binding enzyme C-terminal" evidence="4">
    <location>
        <begin position="458"/>
        <end position="534"/>
    </location>
</feature>
<evidence type="ECO:0000313" key="6">
    <source>
        <dbReference type="Proteomes" id="UP000824159"/>
    </source>
</evidence>
<dbReference type="InterPro" id="IPR045851">
    <property type="entry name" value="AMP-bd_C_sf"/>
</dbReference>
<comment type="similarity">
    <text evidence="1">Belongs to the ATP-dependent AMP-binding enzyme family.</text>
</comment>
<reference evidence="5" key="2">
    <citation type="journal article" date="2021" name="PeerJ">
        <title>Extensive microbial diversity within the chicken gut microbiome revealed by metagenomics and culture.</title>
        <authorList>
            <person name="Gilroy R."/>
            <person name="Ravi A."/>
            <person name="Getino M."/>
            <person name="Pursley I."/>
            <person name="Horton D.L."/>
            <person name="Alikhan N.F."/>
            <person name="Baker D."/>
            <person name="Gharbi K."/>
            <person name="Hall N."/>
            <person name="Watson M."/>
            <person name="Adriaenssens E.M."/>
            <person name="Foster-Nyarko E."/>
            <person name="Jarju S."/>
            <person name="Secka A."/>
            <person name="Antonio M."/>
            <person name="Oren A."/>
            <person name="Chaudhuri R.R."/>
            <person name="La Ragione R."/>
            <person name="Hildebrand F."/>
            <person name="Pallen M.J."/>
        </authorList>
    </citation>
    <scope>NUCLEOTIDE SEQUENCE</scope>
    <source>
        <strain evidence="5">CHK176-22527</strain>
    </source>
</reference>
<dbReference type="GO" id="GO:0006631">
    <property type="term" value="P:fatty acid metabolic process"/>
    <property type="evidence" value="ECO:0007669"/>
    <property type="project" value="TreeGrafter"/>
</dbReference>
<dbReference type="InterPro" id="IPR000873">
    <property type="entry name" value="AMP-dep_synth/lig_dom"/>
</dbReference>
<proteinExistence type="inferred from homology"/>
<reference evidence="5" key="1">
    <citation type="submission" date="2020-10" db="EMBL/GenBank/DDBJ databases">
        <authorList>
            <person name="Gilroy R."/>
        </authorList>
    </citation>
    <scope>NUCLEOTIDE SEQUENCE</scope>
    <source>
        <strain evidence="5">CHK176-22527</strain>
    </source>
</reference>
<gene>
    <name evidence="5" type="ORF">IAD12_07435</name>
</gene>
<accession>A0A9D1KWF0</accession>
<evidence type="ECO:0000256" key="1">
    <source>
        <dbReference type="ARBA" id="ARBA00006432"/>
    </source>
</evidence>
<dbReference type="PANTHER" id="PTHR43201">
    <property type="entry name" value="ACYL-COA SYNTHETASE"/>
    <property type="match status" value="1"/>
</dbReference>
<dbReference type="Proteomes" id="UP000824159">
    <property type="component" value="Unassembled WGS sequence"/>
</dbReference>
<organism evidence="5 6">
    <name type="scientific">Candidatus Allocopromorpha excrementavium</name>
    <dbReference type="NCBI Taxonomy" id="2840741"/>
    <lineage>
        <taxon>Bacteria</taxon>
        <taxon>Bacillati</taxon>
        <taxon>Bacillota</taxon>
        <taxon>Clostridia</taxon>
        <taxon>Eubacteriales</taxon>
        <taxon>Eubacteriaceae</taxon>
        <taxon>Eubacteriaceae incertae sedis</taxon>
        <taxon>Candidatus Allocopromorpha</taxon>
    </lineage>
</organism>
<dbReference type="Pfam" id="PF00501">
    <property type="entry name" value="AMP-binding"/>
    <property type="match status" value="1"/>
</dbReference>
<feature type="domain" description="AMP-dependent synthetase/ligase" evidence="3">
    <location>
        <begin position="29"/>
        <end position="401"/>
    </location>
</feature>
<evidence type="ECO:0000259" key="3">
    <source>
        <dbReference type="Pfam" id="PF00501"/>
    </source>
</evidence>
<name>A0A9D1KWF0_9FIRM</name>
<dbReference type="EMBL" id="DVLX01000089">
    <property type="protein sequence ID" value="HIU00071.1"/>
    <property type="molecule type" value="Genomic_DNA"/>
</dbReference>
<dbReference type="InterPro" id="IPR042099">
    <property type="entry name" value="ANL_N_sf"/>
</dbReference>
<evidence type="ECO:0000313" key="5">
    <source>
        <dbReference type="EMBL" id="HIU00071.1"/>
    </source>
</evidence>
<dbReference type="InterPro" id="IPR025110">
    <property type="entry name" value="AMP-bd_C"/>
</dbReference>
<evidence type="ECO:0000259" key="4">
    <source>
        <dbReference type="Pfam" id="PF13193"/>
    </source>
</evidence>
<comment type="caution">
    <text evidence="5">The sequence shown here is derived from an EMBL/GenBank/DDBJ whole genome shotgun (WGS) entry which is preliminary data.</text>
</comment>